<proteinExistence type="predicted"/>
<reference evidence="2 3" key="1">
    <citation type="submission" date="2024-10" db="EMBL/GenBank/DDBJ databases">
        <authorList>
            <person name="Cho J.-C."/>
        </authorList>
    </citation>
    <scope>NUCLEOTIDE SEQUENCE [LARGE SCALE GENOMIC DNA]</scope>
    <source>
        <strain evidence="2 3">KCTC29696</strain>
    </source>
</reference>
<organism evidence="2 3">
    <name type="scientific">Streptomyces chitinivorans</name>
    <dbReference type="NCBI Taxonomy" id="1257027"/>
    <lineage>
        <taxon>Bacteria</taxon>
        <taxon>Bacillati</taxon>
        <taxon>Actinomycetota</taxon>
        <taxon>Actinomycetes</taxon>
        <taxon>Kitasatosporales</taxon>
        <taxon>Streptomycetaceae</taxon>
        <taxon>Streptomyces</taxon>
    </lineage>
</organism>
<keyword evidence="1" id="KW-0472">Membrane</keyword>
<keyword evidence="3" id="KW-1185">Reference proteome</keyword>
<accession>A0ABW7HVW3</accession>
<evidence type="ECO:0000256" key="1">
    <source>
        <dbReference type="SAM" id="Phobius"/>
    </source>
</evidence>
<comment type="caution">
    <text evidence="2">The sequence shown here is derived from an EMBL/GenBank/DDBJ whole genome shotgun (WGS) entry which is preliminary data.</text>
</comment>
<keyword evidence="1" id="KW-1133">Transmembrane helix</keyword>
<protein>
    <recommendedName>
        <fullName evidence="4">DUF3558 domain-containing protein</fullName>
    </recommendedName>
</protein>
<dbReference type="Proteomes" id="UP001607069">
    <property type="component" value="Unassembled WGS sequence"/>
</dbReference>
<keyword evidence="1" id="KW-0812">Transmembrane</keyword>
<feature type="transmembrane region" description="Helical" evidence="1">
    <location>
        <begin position="12"/>
        <end position="33"/>
    </location>
</feature>
<evidence type="ECO:0008006" key="4">
    <source>
        <dbReference type="Google" id="ProtNLM"/>
    </source>
</evidence>
<gene>
    <name evidence="2" type="ORF">ACG5V6_17725</name>
</gene>
<name>A0ABW7HVW3_9ACTN</name>
<evidence type="ECO:0000313" key="2">
    <source>
        <dbReference type="EMBL" id="MFH0250044.1"/>
    </source>
</evidence>
<evidence type="ECO:0000313" key="3">
    <source>
        <dbReference type="Proteomes" id="UP001607069"/>
    </source>
</evidence>
<sequence>MDRGRWRRAYNRLVCAVAVLAIGLSGWTLWQWWDRRHTVDEACGGLVPVGEVLALRGSGGEITPARNLTDGIRLDDAPLPQSCVLRSEEVAEGRRLGQSGSFFSVQVATEPTGWTSEAVDDSFEDALDPTNPYIDVPRVYQPVGGGVPGHVTDTGVFVRLSCPGTGPRGEEITAIRASAELDAATRAEFSENGQLAQDDRDRLARIAVAAANNLAAELGCPDRLPEPPDGIPALNTEPVAPEEAEGTCAWYGEAGLHTGRANASGWLPDRVLEARTGDGVWQERCLLSVTGKARGEVYRRYADAPEYGRFREESSMDDKTWWASAESFFGDAAERVSNGSAGDDRMAVAGRGGYDSEGNTLWATSVCGGEPAVHTLTVSWPYVHGAARHLEPVLRAYVEDVAERRGCTDTAMPSASDYREEN</sequence>
<dbReference type="EMBL" id="JBIHMK010000068">
    <property type="protein sequence ID" value="MFH0250044.1"/>
    <property type="molecule type" value="Genomic_DNA"/>
</dbReference>